<keyword evidence="1" id="KW-0812">Transmembrane</keyword>
<feature type="transmembrane region" description="Helical" evidence="1">
    <location>
        <begin position="6"/>
        <end position="24"/>
    </location>
</feature>
<name>A0A0A9GHE5_ARUDO</name>
<dbReference type="EMBL" id="GBRH01175037">
    <property type="protein sequence ID" value="JAE22859.1"/>
    <property type="molecule type" value="Transcribed_RNA"/>
</dbReference>
<feature type="transmembrane region" description="Helical" evidence="1">
    <location>
        <begin position="31"/>
        <end position="51"/>
    </location>
</feature>
<dbReference type="AlphaFoldDB" id="A0A0A9GHE5"/>
<evidence type="ECO:0000256" key="1">
    <source>
        <dbReference type="SAM" id="Phobius"/>
    </source>
</evidence>
<reference evidence="2" key="1">
    <citation type="submission" date="2014-09" db="EMBL/GenBank/DDBJ databases">
        <authorList>
            <person name="Magalhaes I.L.F."/>
            <person name="Oliveira U."/>
            <person name="Santos F.R."/>
            <person name="Vidigal T.H.D.A."/>
            <person name="Brescovit A.D."/>
            <person name="Santos A.J."/>
        </authorList>
    </citation>
    <scope>NUCLEOTIDE SEQUENCE</scope>
    <source>
        <tissue evidence="2">Shoot tissue taken approximately 20 cm above the soil surface</tissue>
    </source>
</reference>
<proteinExistence type="predicted"/>
<organism evidence="2">
    <name type="scientific">Arundo donax</name>
    <name type="common">Giant reed</name>
    <name type="synonym">Donax arundinaceus</name>
    <dbReference type="NCBI Taxonomy" id="35708"/>
    <lineage>
        <taxon>Eukaryota</taxon>
        <taxon>Viridiplantae</taxon>
        <taxon>Streptophyta</taxon>
        <taxon>Embryophyta</taxon>
        <taxon>Tracheophyta</taxon>
        <taxon>Spermatophyta</taxon>
        <taxon>Magnoliopsida</taxon>
        <taxon>Liliopsida</taxon>
        <taxon>Poales</taxon>
        <taxon>Poaceae</taxon>
        <taxon>PACMAD clade</taxon>
        <taxon>Arundinoideae</taxon>
        <taxon>Arundineae</taxon>
        <taxon>Arundo</taxon>
    </lineage>
</organism>
<sequence length="53" mass="6149">MVLLMNRAVLMVLGWTFCWVIYLTSNSSMKFLGAWAIYTICWGDLPLQYIMSP</sequence>
<protein>
    <submittedName>
        <fullName evidence="2">Uncharacterized protein</fullName>
    </submittedName>
</protein>
<accession>A0A0A9GHE5</accession>
<evidence type="ECO:0000313" key="2">
    <source>
        <dbReference type="EMBL" id="JAE22859.1"/>
    </source>
</evidence>
<keyword evidence="1" id="KW-1133">Transmembrane helix</keyword>
<keyword evidence="1" id="KW-0472">Membrane</keyword>
<reference evidence="2" key="2">
    <citation type="journal article" date="2015" name="Data Brief">
        <title>Shoot transcriptome of the giant reed, Arundo donax.</title>
        <authorList>
            <person name="Barrero R.A."/>
            <person name="Guerrero F.D."/>
            <person name="Moolhuijzen P."/>
            <person name="Goolsby J.A."/>
            <person name="Tidwell J."/>
            <person name="Bellgard S.E."/>
            <person name="Bellgard M.I."/>
        </authorList>
    </citation>
    <scope>NUCLEOTIDE SEQUENCE</scope>
    <source>
        <tissue evidence="2">Shoot tissue taken approximately 20 cm above the soil surface</tissue>
    </source>
</reference>